<comment type="caution">
    <text evidence="2">The sequence shown here is derived from an EMBL/GenBank/DDBJ whole genome shotgun (WGS) entry which is preliminary data.</text>
</comment>
<protein>
    <submittedName>
        <fullName evidence="2">MarR family transcriptional regulator</fullName>
    </submittedName>
</protein>
<dbReference type="InterPro" id="IPR036390">
    <property type="entry name" value="WH_DNA-bd_sf"/>
</dbReference>
<dbReference type="Gene3D" id="1.10.10.10">
    <property type="entry name" value="Winged helix-like DNA-binding domain superfamily/Winged helix DNA-binding domain"/>
    <property type="match status" value="1"/>
</dbReference>
<feature type="domain" description="HTH marR-type" evidence="1">
    <location>
        <begin position="23"/>
        <end position="56"/>
    </location>
</feature>
<gene>
    <name evidence="2" type="ORF">FQP85_08305</name>
</gene>
<organism evidence="2 3">
    <name type="scientific">Pseudoalteromonas neustonica</name>
    <dbReference type="NCBI Taxonomy" id="1840331"/>
    <lineage>
        <taxon>Bacteria</taxon>
        <taxon>Pseudomonadati</taxon>
        <taxon>Pseudomonadota</taxon>
        <taxon>Gammaproteobacteria</taxon>
        <taxon>Alteromonadales</taxon>
        <taxon>Pseudoalteromonadaceae</taxon>
        <taxon>Pseudoalteromonas</taxon>
    </lineage>
</organism>
<evidence type="ECO:0000259" key="1">
    <source>
        <dbReference type="Pfam" id="PF01047"/>
    </source>
</evidence>
<dbReference type="EMBL" id="VNFF01000007">
    <property type="protein sequence ID" value="TVU83767.1"/>
    <property type="molecule type" value="Genomic_DNA"/>
</dbReference>
<name>A0ABY3FE79_9GAMM</name>
<dbReference type="InterPro" id="IPR000835">
    <property type="entry name" value="HTH_MarR-typ"/>
</dbReference>
<proteinExistence type="predicted"/>
<dbReference type="Proteomes" id="UP000317938">
    <property type="component" value="Unassembled WGS sequence"/>
</dbReference>
<dbReference type="InterPro" id="IPR036388">
    <property type="entry name" value="WH-like_DNA-bd_sf"/>
</dbReference>
<dbReference type="RefSeq" id="WP_145236375.1">
    <property type="nucleotide sequence ID" value="NZ_VNFF01000007.1"/>
</dbReference>
<keyword evidence="3" id="KW-1185">Reference proteome</keyword>
<dbReference type="Pfam" id="PF01047">
    <property type="entry name" value="MarR"/>
    <property type="match status" value="1"/>
</dbReference>
<evidence type="ECO:0000313" key="3">
    <source>
        <dbReference type="Proteomes" id="UP000317938"/>
    </source>
</evidence>
<accession>A0ABY3FE79</accession>
<reference evidence="2 3" key="1">
    <citation type="submission" date="2019-07" db="EMBL/GenBank/DDBJ databases">
        <title>Diversity of Bacteria from Kongsfjorden, Arctic.</title>
        <authorList>
            <person name="Yu Y."/>
        </authorList>
    </citation>
    <scope>NUCLEOTIDE SEQUENCE [LARGE SCALE GENOMIC DNA]</scope>
    <source>
        <strain evidence="2 3">SM1927</strain>
    </source>
</reference>
<evidence type="ECO:0000313" key="2">
    <source>
        <dbReference type="EMBL" id="TVU83767.1"/>
    </source>
</evidence>
<dbReference type="SUPFAM" id="SSF46785">
    <property type="entry name" value="Winged helix' DNA-binding domain"/>
    <property type="match status" value="1"/>
</dbReference>
<sequence length="102" mass="11157">MSDQYISTTMQRGLSAIKALSGYEADGLRPGELAKRLNITQSQATAVIKNLIQAGFAEHCPWDQNKVRLGPALITLANSAQLAITQRSQQLEQDRRNYGAIA</sequence>